<dbReference type="InterPro" id="IPR036691">
    <property type="entry name" value="Endo/exonu/phosph_ase_sf"/>
</dbReference>
<dbReference type="Gene3D" id="3.60.10.10">
    <property type="entry name" value="Endonuclease/exonuclease/phosphatase"/>
    <property type="match status" value="1"/>
</dbReference>
<dbReference type="OrthoDB" id="1113249at2759"/>
<evidence type="ECO:0000313" key="2">
    <source>
        <dbReference type="EMBL" id="KAG2293574.1"/>
    </source>
</evidence>
<keyword evidence="3" id="KW-1185">Reference proteome</keyword>
<evidence type="ECO:0000313" key="3">
    <source>
        <dbReference type="Proteomes" id="UP000886595"/>
    </source>
</evidence>
<dbReference type="Pfam" id="PF13966">
    <property type="entry name" value="zf-RVT"/>
    <property type="match status" value="1"/>
</dbReference>
<protein>
    <recommendedName>
        <fullName evidence="1">Reverse transcriptase zinc-binding domain-containing protein</fullName>
    </recommendedName>
</protein>
<accession>A0A8X7RXG9</accession>
<feature type="domain" description="Reverse transcriptase zinc-binding" evidence="1">
    <location>
        <begin position="518"/>
        <end position="602"/>
    </location>
</feature>
<sequence length="705" mass="81846">MVKEWIANHRPVFEAYLETRIQPSNARRIVSAIPRGWRFFANWDYHHTARIVVVWSPNVITTVYKSSAQAVTCGFFLPLESLTVTVTFVYGCNEVESRRELWQELETLSSTTPVANHPWTVLGDFNQIIRTSQHSNSMHIEVDTSGVDDMNLAMQEADLFEAQGKGLSFTSWNNQELTPISKKIDHALINQSWATKFPEGYAEFLELHQSDHTPCLFHLPSAQRRVPKPFKFYNHILDHPQFEETVRSAWQPDSIVGTSQFKLGEIVSQLQRQLLTNPNTQTAVQEHEARAKWQTLAKAEEKFYHQRSRVLLITFVIYGKVNFWSDVFTLPKFFYTKIDSLCSAFLWNNKATTAMGARVAWKDICKPKKRFKMVFRLKHVWNYFTNPDPLWVDWLKVHVFHRKPFWMMEDNPRLSKAVQSMVQTKDQLVDFLRCQIGNGKSAMFWFDSWNSLGPLIEIRLSASVADATTNGVWNLPSARSEQSVSLQALLTTIPTPTASLDHDQYLWVQVDGNFGPVFSSKLTWERVRTSSPIRPWYKTIWFKEHIPRNSFISWLALLRRLPTRGRLRRWGLNVPDTCVLCQVAVETHHHLFFECGFSETIWAYFAAKVWPNPPLDLHSAAAWINMARNNFSPQARCIIKLVFQSSIYLIWKERNLRIFTSTSSTTNIVRSAVDRKIRDQLLSIQPSPRIHPSFLQFFFACTRPP</sequence>
<dbReference type="EMBL" id="JAAMPC010000009">
    <property type="protein sequence ID" value="KAG2293574.1"/>
    <property type="molecule type" value="Genomic_DNA"/>
</dbReference>
<organism evidence="2 3">
    <name type="scientific">Brassica carinata</name>
    <name type="common">Ethiopian mustard</name>
    <name type="synonym">Abyssinian cabbage</name>
    <dbReference type="NCBI Taxonomy" id="52824"/>
    <lineage>
        <taxon>Eukaryota</taxon>
        <taxon>Viridiplantae</taxon>
        <taxon>Streptophyta</taxon>
        <taxon>Embryophyta</taxon>
        <taxon>Tracheophyta</taxon>
        <taxon>Spermatophyta</taxon>
        <taxon>Magnoliopsida</taxon>
        <taxon>eudicotyledons</taxon>
        <taxon>Gunneridae</taxon>
        <taxon>Pentapetalae</taxon>
        <taxon>rosids</taxon>
        <taxon>malvids</taxon>
        <taxon>Brassicales</taxon>
        <taxon>Brassicaceae</taxon>
        <taxon>Brassiceae</taxon>
        <taxon>Brassica</taxon>
    </lineage>
</organism>
<dbReference type="SUPFAM" id="SSF56219">
    <property type="entry name" value="DNase I-like"/>
    <property type="match status" value="1"/>
</dbReference>
<name>A0A8X7RXG9_BRACI</name>
<comment type="caution">
    <text evidence="2">The sequence shown here is derived from an EMBL/GenBank/DDBJ whole genome shotgun (WGS) entry which is preliminary data.</text>
</comment>
<reference evidence="2 3" key="1">
    <citation type="submission" date="2020-02" db="EMBL/GenBank/DDBJ databases">
        <authorList>
            <person name="Ma Q."/>
            <person name="Huang Y."/>
            <person name="Song X."/>
            <person name="Pei D."/>
        </authorList>
    </citation>
    <scope>NUCLEOTIDE SEQUENCE [LARGE SCALE GENOMIC DNA]</scope>
    <source>
        <strain evidence="2">Sxm20200214</strain>
        <tissue evidence="2">Leaf</tissue>
    </source>
</reference>
<proteinExistence type="predicted"/>
<evidence type="ECO:0000259" key="1">
    <source>
        <dbReference type="Pfam" id="PF13966"/>
    </source>
</evidence>
<dbReference type="PANTHER" id="PTHR33116">
    <property type="entry name" value="REVERSE TRANSCRIPTASE ZINC-BINDING DOMAIN-CONTAINING PROTEIN-RELATED-RELATED"/>
    <property type="match status" value="1"/>
</dbReference>
<dbReference type="PANTHER" id="PTHR33116:SF84">
    <property type="entry name" value="RNA-DIRECTED DNA POLYMERASE"/>
    <property type="match status" value="1"/>
</dbReference>
<dbReference type="AlphaFoldDB" id="A0A8X7RXG9"/>
<dbReference type="Proteomes" id="UP000886595">
    <property type="component" value="Unassembled WGS sequence"/>
</dbReference>
<gene>
    <name evidence="2" type="ORF">Bca52824_040243</name>
</gene>
<dbReference type="InterPro" id="IPR026960">
    <property type="entry name" value="RVT-Znf"/>
</dbReference>